<dbReference type="EMBL" id="CADCWA010000110">
    <property type="protein sequence ID" value="CAA9519900.1"/>
    <property type="molecule type" value="Genomic_DNA"/>
</dbReference>
<evidence type="ECO:0000313" key="2">
    <source>
        <dbReference type="EMBL" id="CAA9519900.1"/>
    </source>
</evidence>
<proteinExistence type="predicted"/>
<reference evidence="2" key="1">
    <citation type="submission" date="2020-02" db="EMBL/GenBank/DDBJ databases">
        <authorList>
            <person name="Meier V. D."/>
        </authorList>
    </citation>
    <scope>NUCLEOTIDE SEQUENCE</scope>
    <source>
        <strain evidence="2">AVDCRST_MAG31</strain>
    </source>
</reference>
<feature type="compositionally biased region" description="Basic and acidic residues" evidence="1">
    <location>
        <begin position="1"/>
        <end position="16"/>
    </location>
</feature>
<feature type="non-terminal residue" evidence="2">
    <location>
        <position position="57"/>
    </location>
</feature>
<protein>
    <submittedName>
        <fullName evidence="2">Uncharacterized protein</fullName>
    </submittedName>
</protein>
<gene>
    <name evidence="2" type="ORF">AVDCRST_MAG31-1513</name>
</gene>
<name>A0A6J4TCL9_9SPHN</name>
<organism evidence="2">
    <name type="scientific">uncultured Sphingomonas sp</name>
    <dbReference type="NCBI Taxonomy" id="158754"/>
    <lineage>
        <taxon>Bacteria</taxon>
        <taxon>Pseudomonadati</taxon>
        <taxon>Pseudomonadota</taxon>
        <taxon>Alphaproteobacteria</taxon>
        <taxon>Sphingomonadales</taxon>
        <taxon>Sphingomonadaceae</taxon>
        <taxon>Sphingomonas</taxon>
        <taxon>environmental samples</taxon>
    </lineage>
</organism>
<accession>A0A6J4TCL9</accession>
<sequence>GSSGGHDHVDRDDRRFRAGGRRRPPRAPPRAPQAGRTHGRRRLGDPGERARLDAGVL</sequence>
<dbReference type="AlphaFoldDB" id="A0A6J4TCL9"/>
<evidence type="ECO:0000256" key="1">
    <source>
        <dbReference type="SAM" id="MobiDB-lite"/>
    </source>
</evidence>
<feature type="region of interest" description="Disordered" evidence="1">
    <location>
        <begin position="1"/>
        <end position="57"/>
    </location>
</feature>
<feature type="non-terminal residue" evidence="2">
    <location>
        <position position="1"/>
    </location>
</feature>
<feature type="compositionally biased region" description="Basic and acidic residues" evidence="1">
    <location>
        <begin position="42"/>
        <end position="57"/>
    </location>
</feature>